<protein>
    <recommendedName>
        <fullName evidence="1">protein S-acyltransferase</fullName>
        <ecNumber evidence="1">2.3.1.225</ecNumber>
    </recommendedName>
</protein>
<dbReference type="STRING" id="42251.A0A2T6ZTI7"/>
<reference evidence="5 6" key="1">
    <citation type="submission" date="2017-04" db="EMBL/GenBank/DDBJ databases">
        <title>Draft genome sequence of Tuber borchii Vittad., a whitish edible truffle.</title>
        <authorList>
            <consortium name="DOE Joint Genome Institute"/>
            <person name="Murat C."/>
            <person name="Kuo A."/>
            <person name="Barry K.W."/>
            <person name="Clum A."/>
            <person name="Dockter R.B."/>
            <person name="Fauchery L."/>
            <person name="Iotti M."/>
            <person name="Kohler A."/>
            <person name="Labutti K."/>
            <person name="Lindquist E.A."/>
            <person name="Lipzen A."/>
            <person name="Ohm R.A."/>
            <person name="Wang M."/>
            <person name="Grigoriev I.V."/>
            <person name="Zambonelli A."/>
            <person name="Martin F.M."/>
        </authorList>
    </citation>
    <scope>NUCLEOTIDE SEQUENCE [LARGE SCALE GENOMIC DNA]</scope>
    <source>
        <strain evidence="5 6">Tbo3840</strain>
    </source>
</reference>
<evidence type="ECO:0000313" key="6">
    <source>
        <dbReference type="Proteomes" id="UP000244722"/>
    </source>
</evidence>
<dbReference type="InterPro" id="IPR002110">
    <property type="entry name" value="Ankyrin_rpt"/>
</dbReference>
<name>A0A2T6ZTI7_TUBBO</name>
<dbReference type="Pfam" id="PF13391">
    <property type="entry name" value="HNH_2"/>
    <property type="match status" value="1"/>
</dbReference>
<evidence type="ECO:0000259" key="4">
    <source>
        <dbReference type="Pfam" id="PF13391"/>
    </source>
</evidence>
<keyword evidence="3" id="KW-0040">ANK repeat</keyword>
<sequence length="467" mass="52295">MPDLPDTLFYRTPLSWAAERGNEHIVKLLLAQNGVDPNTPCDQGRTPLLWAVNSRQESIVKLLLGDTKVDPNTPDDLHNRTPLFWAVENGHLGIIKLLLHKKKVNPNIPEYYTPLHWAAEHDDEDVNLPDTARTGFQAWPTDVVKLLIERKDVDHNSFDGEGQTPLVDVVISNHKNVVEQLLEAGEADANWGDKNGQTSLHWSAGLGNEGIVRLFLRLQNIDPNPSDISGKAPLSCAAANGLEGVVKIFLETKDVNLCFADDNGRTPLEWARLRRHKNVVNLLQECKGVILRPRDGISLTLPLDTVRGLGPDMRMRVPKDSDQAKTGNYNILTLATITVTNDNPLKQTIYPHRGIRTAAFADYVYERDSECTFTGRPLTYKFKPRISFNAVHIYPLKYEEHWRAKGCNAWITSPPADLSVGMMNSVQNGMCLTPAAHILFDTFQVSINPVDNYAIVCFTPDAENMRF</sequence>
<dbReference type="Pfam" id="PF12796">
    <property type="entry name" value="Ank_2"/>
    <property type="match status" value="2"/>
</dbReference>
<proteinExistence type="predicted"/>
<keyword evidence="2" id="KW-0677">Repeat</keyword>
<feature type="domain" description="HNH nuclease" evidence="4">
    <location>
        <begin position="371"/>
        <end position="448"/>
    </location>
</feature>
<dbReference type="OrthoDB" id="20872at2759"/>
<evidence type="ECO:0000256" key="3">
    <source>
        <dbReference type="ARBA" id="ARBA00023043"/>
    </source>
</evidence>
<dbReference type="Pfam" id="PF00023">
    <property type="entry name" value="Ank"/>
    <property type="match status" value="1"/>
</dbReference>
<dbReference type="PANTHER" id="PTHR24161:SF85">
    <property type="entry name" value="PALMITOYLTRANSFERASE HIP14"/>
    <property type="match status" value="1"/>
</dbReference>
<dbReference type="SUPFAM" id="SSF48403">
    <property type="entry name" value="Ankyrin repeat"/>
    <property type="match status" value="1"/>
</dbReference>
<dbReference type="SMART" id="SM00248">
    <property type="entry name" value="ANK"/>
    <property type="match status" value="8"/>
</dbReference>
<organism evidence="5 6">
    <name type="scientific">Tuber borchii</name>
    <name type="common">White truffle</name>
    <dbReference type="NCBI Taxonomy" id="42251"/>
    <lineage>
        <taxon>Eukaryota</taxon>
        <taxon>Fungi</taxon>
        <taxon>Dikarya</taxon>
        <taxon>Ascomycota</taxon>
        <taxon>Pezizomycotina</taxon>
        <taxon>Pezizomycetes</taxon>
        <taxon>Pezizales</taxon>
        <taxon>Tuberaceae</taxon>
        <taxon>Tuber</taxon>
    </lineage>
</organism>
<gene>
    <name evidence="5" type="ORF">B9Z19DRAFT_1126079</name>
</gene>
<evidence type="ECO:0000256" key="1">
    <source>
        <dbReference type="ARBA" id="ARBA00012210"/>
    </source>
</evidence>
<evidence type="ECO:0000256" key="2">
    <source>
        <dbReference type="ARBA" id="ARBA00022737"/>
    </source>
</evidence>
<dbReference type="Proteomes" id="UP000244722">
    <property type="component" value="Unassembled WGS sequence"/>
</dbReference>
<dbReference type="Gene3D" id="1.25.40.20">
    <property type="entry name" value="Ankyrin repeat-containing domain"/>
    <property type="match status" value="3"/>
</dbReference>
<keyword evidence="6" id="KW-1185">Reference proteome</keyword>
<dbReference type="AlphaFoldDB" id="A0A2T6ZTI7"/>
<accession>A0A2T6ZTI7</accession>
<dbReference type="EMBL" id="NESQ01000106">
    <property type="protein sequence ID" value="PUU78812.1"/>
    <property type="molecule type" value="Genomic_DNA"/>
</dbReference>
<dbReference type="InterPro" id="IPR003615">
    <property type="entry name" value="HNH_nuc"/>
</dbReference>
<dbReference type="EC" id="2.3.1.225" evidence="1"/>
<dbReference type="PANTHER" id="PTHR24161">
    <property type="entry name" value="ANK_REP_REGION DOMAIN-CONTAINING PROTEIN-RELATED"/>
    <property type="match status" value="1"/>
</dbReference>
<evidence type="ECO:0000313" key="5">
    <source>
        <dbReference type="EMBL" id="PUU78812.1"/>
    </source>
</evidence>
<dbReference type="InterPro" id="IPR036770">
    <property type="entry name" value="Ankyrin_rpt-contain_sf"/>
</dbReference>
<comment type="caution">
    <text evidence="5">The sequence shown here is derived from an EMBL/GenBank/DDBJ whole genome shotgun (WGS) entry which is preliminary data.</text>
</comment>